<reference evidence="2" key="1">
    <citation type="submission" date="2020-08" db="EMBL/GenBank/DDBJ databases">
        <title>Genome sequencing and assembly of the red palm weevil Rhynchophorus ferrugineus.</title>
        <authorList>
            <person name="Dias G.B."/>
            <person name="Bergman C.M."/>
            <person name="Manee M."/>
        </authorList>
    </citation>
    <scope>NUCLEOTIDE SEQUENCE</scope>
    <source>
        <strain evidence="2">AA-2017</strain>
        <tissue evidence="2">Whole larva</tissue>
    </source>
</reference>
<dbReference type="Proteomes" id="UP000625711">
    <property type="component" value="Unassembled WGS sequence"/>
</dbReference>
<protein>
    <submittedName>
        <fullName evidence="2">Uncharacterized protein</fullName>
    </submittedName>
</protein>
<evidence type="ECO:0000256" key="1">
    <source>
        <dbReference type="SAM" id="MobiDB-lite"/>
    </source>
</evidence>
<feature type="region of interest" description="Disordered" evidence="1">
    <location>
        <begin position="1"/>
        <end position="74"/>
    </location>
</feature>
<gene>
    <name evidence="2" type="ORF">GWI33_005255</name>
</gene>
<comment type="caution">
    <text evidence="2">The sequence shown here is derived from an EMBL/GenBank/DDBJ whole genome shotgun (WGS) entry which is preliminary data.</text>
</comment>
<accession>A0A834IN93</accession>
<feature type="compositionally biased region" description="Polar residues" evidence="1">
    <location>
        <begin position="1"/>
        <end position="11"/>
    </location>
</feature>
<sequence length="74" mass="8174">MDQDEPATSPQNEKRKKSKASAGRSRAKIKREGLKLVPDDVDNNDVAEKTARRPYTSFMRTEAPIKTGNEGNAA</sequence>
<dbReference type="AlphaFoldDB" id="A0A834IN93"/>
<name>A0A834IN93_RHYFE</name>
<proteinExistence type="predicted"/>
<evidence type="ECO:0000313" key="3">
    <source>
        <dbReference type="Proteomes" id="UP000625711"/>
    </source>
</evidence>
<feature type="compositionally biased region" description="Basic residues" evidence="1">
    <location>
        <begin position="14"/>
        <end position="29"/>
    </location>
</feature>
<evidence type="ECO:0000313" key="2">
    <source>
        <dbReference type="EMBL" id="KAF7280988.1"/>
    </source>
</evidence>
<keyword evidence="3" id="KW-1185">Reference proteome</keyword>
<dbReference type="EMBL" id="JAACXV010000264">
    <property type="protein sequence ID" value="KAF7280988.1"/>
    <property type="molecule type" value="Genomic_DNA"/>
</dbReference>
<organism evidence="2 3">
    <name type="scientific">Rhynchophorus ferrugineus</name>
    <name type="common">Red palm weevil</name>
    <name type="synonym">Curculio ferrugineus</name>
    <dbReference type="NCBI Taxonomy" id="354439"/>
    <lineage>
        <taxon>Eukaryota</taxon>
        <taxon>Metazoa</taxon>
        <taxon>Ecdysozoa</taxon>
        <taxon>Arthropoda</taxon>
        <taxon>Hexapoda</taxon>
        <taxon>Insecta</taxon>
        <taxon>Pterygota</taxon>
        <taxon>Neoptera</taxon>
        <taxon>Endopterygota</taxon>
        <taxon>Coleoptera</taxon>
        <taxon>Polyphaga</taxon>
        <taxon>Cucujiformia</taxon>
        <taxon>Curculionidae</taxon>
        <taxon>Dryophthorinae</taxon>
        <taxon>Rhynchophorus</taxon>
    </lineage>
</organism>